<name>A0ACC0K697_CHOFU</name>
<dbReference type="Proteomes" id="UP001064048">
    <property type="component" value="Chromosome 7"/>
</dbReference>
<feature type="non-terminal residue" evidence="1">
    <location>
        <position position="1"/>
    </location>
</feature>
<gene>
    <name evidence="1" type="ORF">MSG28_004460</name>
</gene>
<protein>
    <submittedName>
        <fullName evidence="1">Uncharacterized protein</fullName>
    </submittedName>
</protein>
<evidence type="ECO:0000313" key="1">
    <source>
        <dbReference type="EMBL" id="KAI8431909.1"/>
    </source>
</evidence>
<proteinExistence type="predicted"/>
<dbReference type="EMBL" id="CM046107">
    <property type="protein sequence ID" value="KAI8431909.1"/>
    <property type="molecule type" value="Genomic_DNA"/>
</dbReference>
<reference evidence="1 2" key="1">
    <citation type="journal article" date="2022" name="Genome Biol. Evol.">
        <title>The Spruce Budworm Genome: Reconstructing the Evolutionary History of Antifreeze Proteins.</title>
        <authorList>
            <person name="Beliveau C."/>
            <person name="Gagne P."/>
            <person name="Picq S."/>
            <person name="Vernygora O."/>
            <person name="Keeling C.I."/>
            <person name="Pinkney K."/>
            <person name="Doucet D."/>
            <person name="Wen F."/>
            <person name="Johnston J.S."/>
            <person name="Maaroufi H."/>
            <person name="Boyle B."/>
            <person name="Laroche J."/>
            <person name="Dewar K."/>
            <person name="Juretic N."/>
            <person name="Blackburn G."/>
            <person name="Nisole A."/>
            <person name="Brunet B."/>
            <person name="Brandao M."/>
            <person name="Lumley L."/>
            <person name="Duan J."/>
            <person name="Quan G."/>
            <person name="Lucarotti C.J."/>
            <person name="Roe A.D."/>
            <person name="Sperling F.A.H."/>
            <person name="Levesque R.C."/>
            <person name="Cusson M."/>
        </authorList>
    </citation>
    <scope>NUCLEOTIDE SEQUENCE [LARGE SCALE GENOMIC DNA]</scope>
    <source>
        <strain evidence="1">Glfc:IPQL:Cfum</strain>
    </source>
</reference>
<evidence type="ECO:0000313" key="2">
    <source>
        <dbReference type="Proteomes" id="UP001064048"/>
    </source>
</evidence>
<sequence>YFDSFAIYAIYAINVIYKYESRYRCNNHSKIASSIRTVGHIPSSEQKDCRGRPVAENCRLGSPAVIDTRFYMASRVKNQTYMTSHEPGSSRHRTKRCRSDIVARSQRHRCALAATSLRARSDIVARLQRHRSALAATSYRARSDIVARSQRHRLCLADLALDVQRAVATDGDLVEGALDDVLYEVPLQVPDAHMFLQISSFISFEVTIITEENAVDFPYMCSQSLQDWMSEDINCFSAPLSLGRPIYFFSSLTLFSFSLRISSDTPQLVSNVVHFFGNISTG</sequence>
<accession>A0ACC0K697</accession>
<comment type="caution">
    <text evidence="1">The sequence shown here is derived from an EMBL/GenBank/DDBJ whole genome shotgun (WGS) entry which is preliminary data.</text>
</comment>
<organism evidence="1 2">
    <name type="scientific">Choristoneura fumiferana</name>
    <name type="common">Spruce budworm moth</name>
    <name type="synonym">Archips fumiferana</name>
    <dbReference type="NCBI Taxonomy" id="7141"/>
    <lineage>
        <taxon>Eukaryota</taxon>
        <taxon>Metazoa</taxon>
        <taxon>Ecdysozoa</taxon>
        <taxon>Arthropoda</taxon>
        <taxon>Hexapoda</taxon>
        <taxon>Insecta</taxon>
        <taxon>Pterygota</taxon>
        <taxon>Neoptera</taxon>
        <taxon>Endopterygota</taxon>
        <taxon>Lepidoptera</taxon>
        <taxon>Glossata</taxon>
        <taxon>Ditrysia</taxon>
        <taxon>Tortricoidea</taxon>
        <taxon>Tortricidae</taxon>
        <taxon>Tortricinae</taxon>
        <taxon>Choristoneura</taxon>
    </lineage>
</organism>
<keyword evidence="2" id="KW-1185">Reference proteome</keyword>